<evidence type="ECO:0000256" key="1">
    <source>
        <dbReference type="SAM" id="Phobius"/>
    </source>
</evidence>
<proteinExistence type="predicted"/>
<name>A0A844QKH0_9HYPH</name>
<dbReference type="Gene3D" id="3.40.720.10">
    <property type="entry name" value="Alkaline Phosphatase, subunit A"/>
    <property type="match status" value="1"/>
</dbReference>
<feature type="transmembrane region" description="Helical" evidence="1">
    <location>
        <begin position="124"/>
        <end position="142"/>
    </location>
</feature>
<dbReference type="RefSeq" id="WP_156715375.1">
    <property type="nucleotide sequence ID" value="NZ_WPHG01000008.1"/>
</dbReference>
<keyword evidence="1" id="KW-1133">Transmembrane helix</keyword>
<feature type="transmembrane region" description="Helical" evidence="1">
    <location>
        <begin position="97"/>
        <end position="117"/>
    </location>
</feature>
<comment type="caution">
    <text evidence="2">The sequence shown here is derived from an EMBL/GenBank/DDBJ whole genome shotgun (WGS) entry which is preliminary data.</text>
</comment>
<dbReference type="Proteomes" id="UP000463224">
    <property type="component" value="Unassembled WGS sequence"/>
</dbReference>
<organism evidence="2 3">
    <name type="scientific">Nitratireductor arenosus</name>
    <dbReference type="NCBI Taxonomy" id="2682096"/>
    <lineage>
        <taxon>Bacteria</taxon>
        <taxon>Pseudomonadati</taxon>
        <taxon>Pseudomonadota</taxon>
        <taxon>Alphaproteobacteria</taxon>
        <taxon>Hyphomicrobiales</taxon>
        <taxon>Phyllobacteriaceae</taxon>
        <taxon>Nitratireductor</taxon>
    </lineage>
</organism>
<keyword evidence="1" id="KW-0812">Transmembrane</keyword>
<evidence type="ECO:0008006" key="4">
    <source>
        <dbReference type="Google" id="ProtNLM"/>
    </source>
</evidence>
<dbReference type="InterPro" id="IPR017850">
    <property type="entry name" value="Alkaline_phosphatase_core_sf"/>
</dbReference>
<dbReference type="SUPFAM" id="SSF53649">
    <property type="entry name" value="Alkaline phosphatase-like"/>
    <property type="match status" value="1"/>
</dbReference>
<dbReference type="EMBL" id="WPHG01000008">
    <property type="protein sequence ID" value="MVA99795.1"/>
    <property type="molecule type" value="Genomic_DNA"/>
</dbReference>
<reference evidence="2 3" key="1">
    <citation type="submission" date="2019-12" db="EMBL/GenBank/DDBJ databases">
        <title>Nitratireductor arenosus sp. nov., Isolated from sea sand, Jeju island, South Korea.</title>
        <authorList>
            <person name="Kim W."/>
        </authorList>
    </citation>
    <scope>NUCLEOTIDE SEQUENCE [LARGE SCALE GENOMIC DNA]</scope>
    <source>
        <strain evidence="2 3">CAU 1489</strain>
    </source>
</reference>
<protein>
    <recommendedName>
        <fullName evidence="4">Sulfatase N-terminal domain-containing protein</fullName>
    </recommendedName>
</protein>
<gene>
    <name evidence="2" type="ORF">GN330_21305</name>
</gene>
<keyword evidence="3" id="KW-1185">Reference proteome</keyword>
<keyword evidence="1" id="KW-0472">Membrane</keyword>
<sequence>MTKERVFLMLAPALAFAAPVIAAFLDLSIPIFSGPALRFVGGVAAAGLGIGLILALVYRSGFVWSLIFTAVAASAFLILLDIAANASTWLHEYGSPVLTYVAFVMAMLPVAWAIWPLRNTLPTIMFMSAAAFLLSTVVIPVASGRPSPTTEIGSAEYPAPVLYFVLDEMIGPEGIDRSIPGGEEAYAALRDLFESHGFRLYGKVFSRFFKTADSIPASLAFEWTGNRVPNLTDPHRLFDKFVEDGHRVTVYQTEHLDFCSEQVDRCEVLPSFNPVSRYINHPGIMSAGIYEVMRQRFEGSAIIEGYVGYLKRTSSYVVPKNFDAHAFPSWMQKIGDDIVSGSVTSAVFGHILFPHAPFVSDANCRQNLRRESPYYLFEMRKLSGASRERARAAYYKDYFAQVQCMISRLGRFLERVKSAPGLEEAILVFHGDHGSRISAGKYTENVSDKDMVDNYSTLYAIKGPGIAPGYDLRKVSSQRLTAEYFSGKSTRELGREDMTVVIDSKAAAKTVLRQMPDF</sequence>
<dbReference type="AlphaFoldDB" id="A0A844QKH0"/>
<accession>A0A844QKH0</accession>
<feature type="transmembrane region" description="Helical" evidence="1">
    <location>
        <begin position="65"/>
        <end position="85"/>
    </location>
</feature>
<evidence type="ECO:0000313" key="2">
    <source>
        <dbReference type="EMBL" id="MVA99795.1"/>
    </source>
</evidence>
<feature type="transmembrane region" description="Helical" evidence="1">
    <location>
        <begin position="38"/>
        <end position="58"/>
    </location>
</feature>
<evidence type="ECO:0000313" key="3">
    <source>
        <dbReference type="Proteomes" id="UP000463224"/>
    </source>
</evidence>